<dbReference type="AlphaFoldDB" id="E2PZJ1"/>
<protein>
    <recommendedName>
        <fullName evidence="3">SalK</fullName>
    </recommendedName>
</protein>
<dbReference type="Proteomes" id="UP000002357">
    <property type="component" value="Chromosome"/>
</dbReference>
<dbReference type="KEGG" id="sclf:BB341_21970"/>
<gene>
    <name evidence="1" type="ORF">SCLAV_1222</name>
</gene>
<dbReference type="EMBL" id="CM000913">
    <property type="protein sequence ID" value="EFG06300.1"/>
    <property type="molecule type" value="Genomic_DNA"/>
</dbReference>
<dbReference type="InterPro" id="IPR054058">
    <property type="entry name" value="HTH_67"/>
</dbReference>
<dbReference type="eggNOG" id="COG1846">
    <property type="taxonomic scope" value="Bacteria"/>
</dbReference>
<dbReference type="Pfam" id="PF21863">
    <property type="entry name" value="HTH_67"/>
    <property type="match status" value="1"/>
</dbReference>
<sequence length="289" mass="30670">MPVMTTTADATAVTPRELWTLFEPIHAVTYFSPEAVTAFEDAGLRGFWRGYFAGRSAPLGAAGPEPVTAVFCSFAPSMVAQALPAVWGVVTPEQTLEIRRAGARAALARLLADQGDEVEEAAELLAVAVDAADMTGRPLAAANAALGAPKDALDLLWHAATVLREHRGDGHVAAQVAADLDGCEILALRVGIDLPRSELQPYRGWTDGEWDAAVERLTGRGLLTVDGEATDAGRALLEGIEEATDRAAARPWAAVDTGRLHRALDPLARAVARTLRFPNPIGLPERDED</sequence>
<organism evidence="1 2">
    <name type="scientific">Streptomyces clavuligerus</name>
    <dbReference type="NCBI Taxonomy" id="1901"/>
    <lineage>
        <taxon>Bacteria</taxon>
        <taxon>Bacillati</taxon>
        <taxon>Actinomycetota</taxon>
        <taxon>Actinomycetes</taxon>
        <taxon>Kitasatosporales</taxon>
        <taxon>Streptomycetaceae</taxon>
        <taxon>Streptomyces</taxon>
    </lineage>
</organism>
<name>E2PZJ1_STRCL</name>
<dbReference type="STRING" id="1901.BB341_21970"/>
<reference evidence="1 2" key="1">
    <citation type="journal article" date="2010" name="Genome Biol. Evol.">
        <title>The sequence of a 1.8-mb bacterial linear plasmid reveals a rich evolutionary reservoir of secondary metabolic pathways.</title>
        <authorList>
            <person name="Medema M.H."/>
            <person name="Trefzer A."/>
            <person name="Kovalchuk A."/>
            <person name="van den Berg M."/>
            <person name="Mueller U."/>
            <person name="Heijne W."/>
            <person name="Wu L."/>
            <person name="Alam M.T."/>
            <person name="Ronning C.M."/>
            <person name="Nierman W.C."/>
            <person name="Bovenberg R.A.L."/>
            <person name="Breitling R."/>
            <person name="Takano E."/>
        </authorList>
    </citation>
    <scope>NUCLEOTIDE SEQUENCE [LARGE SCALE GENOMIC DNA]</scope>
    <source>
        <strain evidence="2">ATCC 27064 / DSM 738 / JCM 4710 / NBRC 13307 / NCIMB 12785 / NRRL 3585 / VKM Ac-602</strain>
    </source>
</reference>
<accession>E2PZJ1</accession>
<evidence type="ECO:0000313" key="1">
    <source>
        <dbReference type="EMBL" id="EFG06300.1"/>
    </source>
</evidence>
<dbReference type="NCBIfam" id="NF047719">
    <property type="entry name" value="SCO6745_fam_HTH"/>
    <property type="match status" value="1"/>
</dbReference>
<evidence type="ECO:0008006" key="3">
    <source>
        <dbReference type="Google" id="ProtNLM"/>
    </source>
</evidence>
<proteinExistence type="predicted"/>
<keyword evidence="2" id="KW-1185">Reference proteome</keyword>
<evidence type="ECO:0000313" key="2">
    <source>
        <dbReference type="Proteomes" id="UP000002357"/>
    </source>
</evidence>